<accession>A0AAP2GIY9</accession>
<comment type="caution">
    <text evidence="3">The sequence shown here is derived from an EMBL/GenBank/DDBJ whole genome shotgun (WGS) entry which is preliminary data.</text>
</comment>
<sequence>MRLISSIAFILVATVTLAQHAAPRQPAVPKKETNAASGEATPAKDTVKVKKDPRRFIPTGVRFGTDGLSIARNFYDNTFSGWEVDADVDFDRYFLALEYGTWSRSFDGSGNLYDNDGRYFRAGIDVNFLTKDPEKNMFFFGMRYGRSTFSEHLTVNTSDPDFGDIIGKEYHNSSVNGHWYELTTGLRVKMIGGFWMGYTARFKFGLKTNETGEMIPSDVPGFGRTDKPSTWGFNYMLLFRIPLGKAKVPTVAAPTPAAAEGSTPEN</sequence>
<name>A0AAP2GIY9_9BACT</name>
<organism evidence="3 4">
    <name type="scientific">Dawidia soli</name>
    <dbReference type="NCBI Taxonomy" id="2782352"/>
    <lineage>
        <taxon>Bacteria</taxon>
        <taxon>Pseudomonadati</taxon>
        <taxon>Bacteroidota</taxon>
        <taxon>Cytophagia</taxon>
        <taxon>Cytophagales</taxon>
        <taxon>Chryseotaleaceae</taxon>
        <taxon>Dawidia</taxon>
    </lineage>
</organism>
<dbReference type="AlphaFoldDB" id="A0AAP2GIY9"/>
<dbReference type="Proteomes" id="UP001319180">
    <property type="component" value="Unassembled WGS sequence"/>
</dbReference>
<evidence type="ECO:0000256" key="1">
    <source>
        <dbReference type="SAM" id="MobiDB-lite"/>
    </source>
</evidence>
<feature type="region of interest" description="Disordered" evidence="1">
    <location>
        <begin position="22"/>
        <end position="45"/>
    </location>
</feature>
<dbReference type="InterPro" id="IPR046111">
    <property type="entry name" value="DUF6048"/>
</dbReference>
<dbReference type="RefSeq" id="WP_254092062.1">
    <property type="nucleotide sequence ID" value="NZ_JAHESC010000031.1"/>
</dbReference>
<dbReference type="EMBL" id="JAHESC010000031">
    <property type="protein sequence ID" value="MBT1688836.1"/>
    <property type="molecule type" value="Genomic_DNA"/>
</dbReference>
<keyword evidence="2" id="KW-0732">Signal</keyword>
<dbReference type="Pfam" id="PF19515">
    <property type="entry name" value="DUF6048"/>
    <property type="match status" value="1"/>
</dbReference>
<protein>
    <submittedName>
        <fullName evidence="3">Uncharacterized protein</fullName>
    </submittedName>
</protein>
<keyword evidence="4" id="KW-1185">Reference proteome</keyword>
<evidence type="ECO:0000313" key="4">
    <source>
        <dbReference type="Proteomes" id="UP001319180"/>
    </source>
</evidence>
<feature type="signal peptide" evidence="2">
    <location>
        <begin position="1"/>
        <end position="21"/>
    </location>
</feature>
<proteinExistence type="predicted"/>
<reference evidence="3 4" key="1">
    <citation type="submission" date="2021-05" db="EMBL/GenBank/DDBJ databases">
        <title>A Polyphasic approach of four new species of the genus Ohtaekwangia: Ohtaekwangia histidinii sp. nov., Ohtaekwangia cretensis sp. nov., Ohtaekwangia indiensis sp. nov., Ohtaekwangia reichenbachii sp. nov. from diverse environment.</title>
        <authorList>
            <person name="Octaviana S."/>
        </authorList>
    </citation>
    <scope>NUCLEOTIDE SEQUENCE [LARGE SCALE GENOMIC DNA]</scope>
    <source>
        <strain evidence="3 4">PWU37</strain>
    </source>
</reference>
<gene>
    <name evidence="3" type="ORF">KK078_19870</name>
</gene>
<evidence type="ECO:0000256" key="2">
    <source>
        <dbReference type="SAM" id="SignalP"/>
    </source>
</evidence>
<feature type="chain" id="PRO_5042865823" evidence="2">
    <location>
        <begin position="22"/>
        <end position="266"/>
    </location>
</feature>
<evidence type="ECO:0000313" key="3">
    <source>
        <dbReference type="EMBL" id="MBT1688836.1"/>
    </source>
</evidence>